<evidence type="ECO:0000313" key="4">
    <source>
        <dbReference type="Proteomes" id="UP001437256"/>
    </source>
</evidence>
<name>A0ABR2ZAK3_9AGAR</name>
<feature type="region of interest" description="Disordered" evidence="1">
    <location>
        <begin position="1"/>
        <end position="21"/>
    </location>
</feature>
<organism evidence="3 4">
    <name type="scientific">Marasmius tenuissimus</name>
    <dbReference type="NCBI Taxonomy" id="585030"/>
    <lineage>
        <taxon>Eukaryota</taxon>
        <taxon>Fungi</taxon>
        <taxon>Dikarya</taxon>
        <taxon>Basidiomycota</taxon>
        <taxon>Agaricomycotina</taxon>
        <taxon>Agaricomycetes</taxon>
        <taxon>Agaricomycetidae</taxon>
        <taxon>Agaricales</taxon>
        <taxon>Marasmiineae</taxon>
        <taxon>Marasmiaceae</taxon>
        <taxon>Marasmius</taxon>
    </lineage>
</organism>
<reference evidence="3 4" key="1">
    <citation type="submission" date="2024-05" db="EMBL/GenBank/DDBJ databases">
        <title>A draft genome resource for the thread blight pathogen Marasmius tenuissimus strain MS-2.</title>
        <authorList>
            <person name="Yulfo-Soto G.E."/>
            <person name="Baruah I.K."/>
            <person name="Amoako-Attah I."/>
            <person name="Bukari Y."/>
            <person name="Meinhardt L.W."/>
            <person name="Bailey B.A."/>
            <person name="Cohen S.P."/>
        </authorList>
    </citation>
    <scope>NUCLEOTIDE SEQUENCE [LARGE SCALE GENOMIC DNA]</scope>
    <source>
        <strain evidence="3 4">MS-2</strain>
    </source>
</reference>
<comment type="caution">
    <text evidence="3">The sequence shown here is derived from an EMBL/GenBank/DDBJ whole genome shotgun (WGS) entry which is preliminary data.</text>
</comment>
<sequence>MVTLSQKATDHSDSLPQIDGPNADIVIRTSDDVNLEVHSSVLSGASPYFRQVLAGPAAPPSYSGTLCRIPVPENSRTFRHLLRFMYPGMIHPRPSGWDETKLLFEAFLKYETEGSESFKTVLDSLLDTSKQPPEKGGFINHASHATSILCVYATIWTHRVTLATAPELNDLPAPQLTKLFQWVQSVKMSIHSHSFERWDEKDRRFEYPCPTLIAHFSKPGANVASLLGSGFTVRQELISKTRLLEWYEGIFVPSFKDRRPGHMVALSPESWACEFCESLEAETTKLCLAAIARKIR</sequence>
<evidence type="ECO:0000313" key="3">
    <source>
        <dbReference type="EMBL" id="KAL0057813.1"/>
    </source>
</evidence>
<dbReference type="Gene3D" id="3.30.710.10">
    <property type="entry name" value="Potassium Channel Kv1.1, Chain A"/>
    <property type="match status" value="1"/>
</dbReference>
<dbReference type="CDD" id="cd18186">
    <property type="entry name" value="BTB_POZ_ZBTB_KLHL-like"/>
    <property type="match status" value="1"/>
</dbReference>
<dbReference type="InterPro" id="IPR011333">
    <property type="entry name" value="SKP1/BTB/POZ_sf"/>
</dbReference>
<dbReference type="Pfam" id="PF00651">
    <property type="entry name" value="BTB"/>
    <property type="match status" value="1"/>
</dbReference>
<dbReference type="Proteomes" id="UP001437256">
    <property type="component" value="Unassembled WGS sequence"/>
</dbReference>
<gene>
    <name evidence="3" type="ORF">AAF712_015539</name>
</gene>
<dbReference type="InterPro" id="IPR000210">
    <property type="entry name" value="BTB/POZ_dom"/>
</dbReference>
<feature type="domain" description="BTB" evidence="2">
    <location>
        <begin position="23"/>
        <end position="94"/>
    </location>
</feature>
<dbReference type="EMBL" id="JBBXMP010000431">
    <property type="protein sequence ID" value="KAL0057813.1"/>
    <property type="molecule type" value="Genomic_DNA"/>
</dbReference>
<dbReference type="PROSITE" id="PS50097">
    <property type="entry name" value="BTB"/>
    <property type="match status" value="1"/>
</dbReference>
<accession>A0ABR2ZAK3</accession>
<dbReference type="SMART" id="SM00225">
    <property type="entry name" value="BTB"/>
    <property type="match status" value="1"/>
</dbReference>
<evidence type="ECO:0000259" key="2">
    <source>
        <dbReference type="PROSITE" id="PS50097"/>
    </source>
</evidence>
<evidence type="ECO:0000256" key="1">
    <source>
        <dbReference type="SAM" id="MobiDB-lite"/>
    </source>
</evidence>
<keyword evidence="4" id="KW-1185">Reference proteome</keyword>
<proteinExistence type="predicted"/>
<dbReference type="SUPFAM" id="SSF54695">
    <property type="entry name" value="POZ domain"/>
    <property type="match status" value="1"/>
</dbReference>
<protein>
    <recommendedName>
        <fullName evidence="2">BTB domain-containing protein</fullName>
    </recommendedName>
</protein>